<dbReference type="EMBL" id="AJIL01007142">
    <property type="protein sequence ID" value="KNE87013.1"/>
    <property type="molecule type" value="Genomic_DNA"/>
</dbReference>
<name>A0A0L0UJ12_9BASI</name>
<proteinExistence type="predicted"/>
<sequence length="174" mass="19613">MFDRANNGRYPLRDTEGKPMRIRLMQSVGSSHRHNETLSKALVMPYVEWEGFEKVAALYDDKLAVTPFTAAHQKFPEETSLIGQSTVVTTRAIRKGEVLGVYGGELLPAVIAENRHDPYLLDVFVRLRPEDRKAGAPQPKQISPYLVLSGDNVLSRINTLFEYEMGKPVRQAQT</sequence>
<evidence type="ECO:0008006" key="3">
    <source>
        <dbReference type="Google" id="ProtNLM"/>
    </source>
</evidence>
<dbReference type="Proteomes" id="UP000054564">
    <property type="component" value="Unassembled WGS sequence"/>
</dbReference>
<accession>A0A0L0UJ12</accession>
<reference evidence="2" key="1">
    <citation type="submission" date="2014-03" db="EMBL/GenBank/DDBJ databases">
        <title>The Genome Sequence of Puccinia striiformis f. sp. tritici PST-78.</title>
        <authorList>
            <consortium name="The Broad Institute Genome Sequencing Platform"/>
            <person name="Cuomo C."/>
            <person name="Hulbert S."/>
            <person name="Chen X."/>
            <person name="Walker B."/>
            <person name="Young S.K."/>
            <person name="Zeng Q."/>
            <person name="Gargeya S."/>
            <person name="Fitzgerald M."/>
            <person name="Haas B."/>
            <person name="Abouelleil A."/>
            <person name="Alvarado L."/>
            <person name="Arachchi H.M."/>
            <person name="Berlin A.M."/>
            <person name="Chapman S.B."/>
            <person name="Goldberg J."/>
            <person name="Griggs A."/>
            <person name="Gujja S."/>
            <person name="Hansen M."/>
            <person name="Howarth C."/>
            <person name="Imamovic A."/>
            <person name="Larimer J."/>
            <person name="McCowan C."/>
            <person name="Montmayeur A."/>
            <person name="Murphy C."/>
            <person name="Neiman D."/>
            <person name="Pearson M."/>
            <person name="Priest M."/>
            <person name="Roberts A."/>
            <person name="Saif S."/>
            <person name="Shea T."/>
            <person name="Sisk P."/>
            <person name="Sykes S."/>
            <person name="Wortman J."/>
            <person name="Nusbaum C."/>
            <person name="Birren B."/>
        </authorList>
    </citation>
    <scope>NUCLEOTIDE SEQUENCE [LARGE SCALE GENOMIC DNA]</scope>
    <source>
        <strain evidence="2">race PST-78</strain>
    </source>
</reference>
<evidence type="ECO:0000313" key="1">
    <source>
        <dbReference type="EMBL" id="KNE87013.1"/>
    </source>
</evidence>
<dbReference type="AlphaFoldDB" id="A0A0L0UJ12"/>
<keyword evidence="2" id="KW-1185">Reference proteome</keyword>
<feature type="non-terminal residue" evidence="1">
    <location>
        <position position="174"/>
    </location>
</feature>
<organism evidence="1 2">
    <name type="scientific">Puccinia striiformis f. sp. tritici PST-78</name>
    <dbReference type="NCBI Taxonomy" id="1165861"/>
    <lineage>
        <taxon>Eukaryota</taxon>
        <taxon>Fungi</taxon>
        <taxon>Dikarya</taxon>
        <taxon>Basidiomycota</taxon>
        <taxon>Pucciniomycotina</taxon>
        <taxon>Pucciniomycetes</taxon>
        <taxon>Pucciniales</taxon>
        <taxon>Pucciniaceae</taxon>
        <taxon>Puccinia</taxon>
    </lineage>
</organism>
<protein>
    <recommendedName>
        <fullName evidence="3">SET domain-containing protein</fullName>
    </recommendedName>
</protein>
<gene>
    <name evidence="1" type="ORF">PSTG_19614</name>
</gene>
<evidence type="ECO:0000313" key="2">
    <source>
        <dbReference type="Proteomes" id="UP000054564"/>
    </source>
</evidence>
<comment type="caution">
    <text evidence="1">The sequence shown here is derived from an EMBL/GenBank/DDBJ whole genome shotgun (WGS) entry which is preliminary data.</text>
</comment>